<proteinExistence type="predicted"/>
<evidence type="ECO:0000313" key="11">
    <source>
        <dbReference type="Proteomes" id="UP001283361"/>
    </source>
</evidence>
<accession>A0AAE1BDU9</accession>
<dbReference type="InterPro" id="IPR050401">
    <property type="entry name" value="Cyclic_nucleotide_synthase"/>
</dbReference>
<protein>
    <recommendedName>
        <fullName evidence="9">Guanylate cyclase domain-containing protein</fullName>
    </recommendedName>
</protein>
<dbReference type="GO" id="GO:0004383">
    <property type="term" value="F:guanylate cyclase activity"/>
    <property type="evidence" value="ECO:0007669"/>
    <property type="project" value="TreeGrafter"/>
</dbReference>
<dbReference type="SUPFAM" id="SSF55073">
    <property type="entry name" value="Nucleotide cyclase"/>
    <property type="match status" value="1"/>
</dbReference>
<evidence type="ECO:0000256" key="4">
    <source>
        <dbReference type="ARBA" id="ARBA00022989"/>
    </source>
</evidence>
<dbReference type="GO" id="GO:0001653">
    <property type="term" value="F:peptide receptor activity"/>
    <property type="evidence" value="ECO:0007669"/>
    <property type="project" value="TreeGrafter"/>
</dbReference>
<evidence type="ECO:0000256" key="6">
    <source>
        <dbReference type="ARBA" id="ARBA00023239"/>
    </source>
</evidence>
<dbReference type="PANTHER" id="PTHR11920">
    <property type="entry name" value="GUANYLYL CYCLASE"/>
    <property type="match status" value="1"/>
</dbReference>
<evidence type="ECO:0000259" key="9">
    <source>
        <dbReference type="PROSITE" id="PS50125"/>
    </source>
</evidence>
<feature type="compositionally biased region" description="Low complexity" evidence="7">
    <location>
        <begin position="776"/>
        <end position="794"/>
    </location>
</feature>
<dbReference type="PANTHER" id="PTHR11920:SF501">
    <property type="entry name" value="GUANYLATE CYCLASE 32E"/>
    <property type="match status" value="1"/>
</dbReference>
<dbReference type="GO" id="GO:0035556">
    <property type="term" value="P:intracellular signal transduction"/>
    <property type="evidence" value="ECO:0007669"/>
    <property type="project" value="InterPro"/>
</dbReference>
<organism evidence="10 11">
    <name type="scientific">Elysia crispata</name>
    <name type="common">lettuce slug</name>
    <dbReference type="NCBI Taxonomy" id="231223"/>
    <lineage>
        <taxon>Eukaryota</taxon>
        <taxon>Metazoa</taxon>
        <taxon>Spiralia</taxon>
        <taxon>Lophotrochozoa</taxon>
        <taxon>Mollusca</taxon>
        <taxon>Gastropoda</taxon>
        <taxon>Heterobranchia</taxon>
        <taxon>Euthyneura</taxon>
        <taxon>Panpulmonata</taxon>
        <taxon>Sacoglossa</taxon>
        <taxon>Placobranchoidea</taxon>
        <taxon>Plakobranchidae</taxon>
        <taxon>Elysia</taxon>
    </lineage>
</organism>
<dbReference type="InterPro" id="IPR001054">
    <property type="entry name" value="A/G_cyclase"/>
</dbReference>
<dbReference type="Pfam" id="PF00211">
    <property type="entry name" value="Guanylate_cyc"/>
    <property type="match status" value="1"/>
</dbReference>
<keyword evidence="4 8" id="KW-1133">Transmembrane helix</keyword>
<keyword evidence="11" id="KW-1185">Reference proteome</keyword>
<evidence type="ECO:0000256" key="8">
    <source>
        <dbReference type="SAM" id="Phobius"/>
    </source>
</evidence>
<gene>
    <name evidence="10" type="ORF">RRG08_047675</name>
</gene>
<feature type="region of interest" description="Disordered" evidence="7">
    <location>
        <begin position="768"/>
        <end position="806"/>
    </location>
</feature>
<dbReference type="InterPro" id="IPR029787">
    <property type="entry name" value="Nucleotide_cyclase"/>
</dbReference>
<keyword evidence="3" id="KW-0547">Nucleotide-binding</keyword>
<dbReference type="PROSITE" id="PS50125">
    <property type="entry name" value="GUANYLATE_CYCLASE_2"/>
    <property type="match status" value="1"/>
</dbReference>
<dbReference type="Pfam" id="PF08376">
    <property type="entry name" value="NIT"/>
    <property type="match status" value="1"/>
</dbReference>
<dbReference type="InterPro" id="IPR013587">
    <property type="entry name" value="Nitrate/nitrite_sensing"/>
</dbReference>
<evidence type="ECO:0000256" key="3">
    <source>
        <dbReference type="ARBA" id="ARBA00022741"/>
    </source>
</evidence>
<dbReference type="GO" id="GO:0005886">
    <property type="term" value="C:plasma membrane"/>
    <property type="evidence" value="ECO:0007669"/>
    <property type="project" value="TreeGrafter"/>
</dbReference>
<evidence type="ECO:0000256" key="2">
    <source>
        <dbReference type="ARBA" id="ARBA00022692"/>
    </source>
</evidence>
<dbReference type="GO" id="GO:0004016">
    <property type="term" value="F:adenylate cyclase activity"/>
    <property type="evidence" value="ECO:0007669"/>
    <property type="project" value="TreeGrafter"/>
</dbReference>
<dbReference type="FunFam" id="3.30.70.1230:FF:000030">
    <property type="entry name" value="Si:ch211-215j19.12"/>
    <property type="match status" value="1"/>
</dbReference>
<keyword evidence="6" id="KW-0456">Lyase</keyword>
<feature type="region of interest" description="Disordered" evidence="7">
    <location>
        <begin position="682"/>
        <end position="702"/>
    </location>
</feature>
<evidence type="ECO:0000313" key="10">
    <source>
        <dbReference type="EMBL" id="KAK3803711.1"/>
    </source>
</evidence>
<comment type="caution">
    <text evidence="10">The sequence shown here is derived from an EMBL/GenBank/DDBJ whole genome shotgun (WGS) entry which is preliminary data.</text>
</comment>
<feature type="transmembrane region" description="Helical" evidence="8">
    <location>
        <begin position="65"/>
        <end position="84"/>
    </location>
</feature>
<dbReference type="CDD" id="cd07302">
    <property type="entry name" value="CHD"/>
    <property type="match status" value="1"/>
</dbReference>
<feature type="compositionally biased region" description="Gly residues" evidence="7">
    <location>
        <begin position="646"/>
        <end position="660"/>
    </location>
</feature>
<name>A0AAE1BDU9_9GAST</name>
<dbReference type="GO" id="GO:0000166">
    <property type="term" value="F:nucleotide binding"/>
    <property type="evidence" value="ECO:0007669"/>
    <property type="project" value="UniProtKB-KW"/>
</dbReference>
<dbReference type="Proteomes" id="UP001283361">
    <property type="component" value="Unassembled WGS sequence"/>
</dbReference>
<dbReference type="AlphaFoldDB" id="A0AAE1BDU9"/>
<evidence type="ECO:0000256" key="5">
    <source>
        <dbReference type="ARBA" id="ARBA00023136"/>
    </source>
</evidence>
<feature type="region of interest" description="Disordered" evidence="7">
    <location>
        <begin position="637"/>
        <end position="662"/>
    </location>
</feature>
<dbReference type="Gene3D" id="3.30.70.1230">
    <property type="entry name" value="Nucleotide cyclase"/>
    <property type="match status" value="1"/>
</dbReference>
<dbReference type="SMART" id="SM00044">
    <property type="entry name" value="CYCc"/>
    <property type="match status" value="1"/>
</dbReference>
<sequence>MFSFKKKLEGLGNRSSVSSVVPSMTSQQIIDIMNPEDGPLDTILDGMCRGEPLSDRGKRLKMAKILSVTLLPILTLWAFTVYSLSDSIQGKVDIEQTQYAVKFSVEIGMFLDRLQRERDMSVLYLSILGPETKTFLMNEYLLTDQALDHLSDWPVRSDHSTIFQSKKTFKQFLSEHRQQLDPSNYDIYVEMDFYSFLIERFIEWMYGAIKESNMASIWKILVAYQKIVTVMEHIGIERALGTVFYVEAGFPERVYELYNSRVNIFKANYRSAVLYSDAVDPIYQGGVTATGTNLTAVIERFRFEIQHVMQTEASITKGQWWFDNMTLYLDTLLIIQQELADLINGQLEEIIQTEEQNLTISACFLVIVFLMCPVVLFSVQTLTSDIQRYALALVHNTKQLSREKKRVKELLYQMVPPGVGELLSHHRPVNAEYYKAVTVMFYDMRGLTRLSSSMTATDVIDLLNSLYTQMDTRIQAHDVYKVEAINDSCMIVSGVPKRIGNRHTGEIASLALELLHLVNLHTSPGRNNVGDVKVQLRVGICTGPCIAGVVGVNIPRYCVFGDTINIASRMKSYGLPNKIQMHASTYMSLKKRGDYVVSLRGPVETKDKGPLTAYWLLGKRGADGYPKLTTDLPVHVSTADGDEATGGEGRGDGSDAGGGDTTSEFLPCNFGKFGTFEITRNSQNQRQWSSMEERGSTLAPPEMSEEAGSLAVADAKVRSISESHRQTNSRFWSLQEAREEQGCSSGEQQASAALAAVRSGIRDDPAEAVEGEARPGSSQAAEAEEAGAGRSAARGGEGAGGTDEIMYDSVGGAVTAMEREGKEDLLHACMAQAEYEKKGALED</sequence>
<evidence type="ECO:0000256" key="7">
    <source>
        <dbReference type="SAM" id="MobiDB-lite"/>
    </source>
</evidence>
<dbReference type="Gene3D" id="6.10.250.780">
    <property type="match status" value="1"/>
</dbReference>
<keyword evidence="5 8" id="KW-0472">Membrane</keyword>
<evidence type="ECO:0000256" key="1">
    <source>
        <dbReference type="ARBA" id="ARBA00004370"/>
    </source>
</evidence>
<dbReference type="GO" id="GO:0007168">
    <property type="term" value="P:receptor guanylyl cyclase signaling pathway"/>
    <property type="evidence" value="ECO:0007669"/>
    <property type="project" value="TreeGrafter"/>
</dbReference>
<reference evidence="10" key="1">
    <citation type="journal article" date="2023" name="G3 (Bethesda)">
        <title>A reference genome for the long-term kleptoplast-retaining sea slug Elysia crispata morphotype clarki.</title>
        <authorList>
            <person name="Eastman K.E."/>
            <person name="Pendleton A.L."/>
            <person name="Shaikh M.A."/>
            <person name="Suttiyut T."/>
            <person name="Ogas R."/>
            <person name="Tomko P."/>
            <person name="Gavelis G."/>
            <person name="Widhalm J.R."/>
            <person name="Wisecaver J.H."/>
        </authorList>
    </citation>
    <scope>NUCLEOTIDE SEQUENCE</scope>
    <source>
        <strain evidence="10">ECLA1</strain>
    </source>
</reference>
<keyword evidence="2 8" id="KW-0812">Transmembrane</keyword>
<comment type="subcellular location">
    <subcellularLocation>
        <location evidence="1">Membrane</location>
    </subcellularLocation>
</comment>
<dbReference type="EMBL" id="JAWDGP010000100">
    <property type="protein sequence ID" value="KAK3803711.1"/>
    <property type="molecule type" value="Genomic_DNA"/>
</dbReference>
<feature type="domain" description="Guanylate cyclase" evidence="9">
    <location>
        <begin position="438"/>
        <end position="571"/>
    </location>
</feature>